<dbReference type="AlphaFoldDB" id="A0A6L7FZI0"/>
<keyword evidence="3" id="KW-1185">Reference proteome</keyword>
<comment type="caution">
    <text evidence="2">The sequence shown here is derived from an EMBL/GenBank/DDBJ whole genome shotgun (WGS) entry which is preliminary data.</text>
</comment>
<organism evidence="2 3">
    <name type="scientific">Pseudooceanicola albus</name>
    <dbReference type="NCBI Taxonomy" id="2692189"/>
    <lineage>
        <taxon>Bacteria</taxon>
        <taxon>Pseudomonadati</taxon>
        <taxon>Pseudomonadota</taxon>
        <taxon>Alphaproteobacteria</taxon>
        <taxon>Rhodobacterales</taxon>
        <taxon>Paracoccaceae</taxon>
        <taxon>Pseudooceanicola</taxon>
    </lineage>
</organism>
<dbReference type="Pfam" id="PF18557">
    <property type="entry name" value="NepR"/>
    <property type="match status" value="1"/>
</dbReference>
<feature type="domain" description="Anti-sigma factor NepR" evidence="1">
    <location>
        <begin position="12"/>
        <end position="44"/>
    </location>
</feature>
<dbReference type="RefSeq" id="WP_160892223.1">
    <property type="nucleotide sequence ID" value="NZ_WUMU01000003.1"/>
</dbReference>
<dbReference type="Proteomes" id="UP000477911">
    <property type="component" value="Unassembled WGS sequence"/>
</dbReference>
<sequence>MTLGHSKSSPRGEIDANLKKVFQTTLDEDIPDRFKDLLKQLKDQQVAVGSEENGK</sequence>
<evidence type="ECO:0000259" key="1">
    <source>
        <dbReference type="Pfam" id="PF18557"/>
    </source>
</evidence>
<reference evidence="2 3" key="1">
    <citation type="submission" date="2019-12" db="EMBL/GenBank/DDBJ databases">
        <authorList>
            <person name="Li M."/>
        </authorList>
    </citation>
    <scope>NUCLEOTIDE SEQUENCE [LARGE SCALE GENOMIC DNA]</scope>
    <source>
        <strain evidence="2 3">GBMRC 2024</strain>
    </source>
</reference>
<protein>
    <recommendedName>
        <fullName evidence="1">Anti-sigma factor NepR domain-containing protein</fullName>
    </recommendedName>
</protein>
<dbReference type="InterPro" id="IPR041649">
    <property type="entry name" value="NepR"/>
</dbReference>
<evidence type="ECO:0000313" key="3">
    <source>
        <dbReference type="Proteomes" id="UP000477911"/>
    </source>
</evidence>
<name>A0A6L7FZI0_9RHOB</name>
<accession>A0A6L7FZI0</accession>
<dbReference type="EMBL" id="WUMU01000003">
    <property type="protein sequence ID" value="MXN17185.1"/>
    <property type="molecule type" value="Genomic_DNA"/>
</dbReference>
<evidence type="ECO:0000313" key="2">
    <source>
        <dbReference type="EMBL" id="MXN17185.1"/>
    </source>
</evidence>
<proteinExistence type="predicted"/>
<gene>
    <name evidence="2" type="ORF">GR170_05015</name>
</gene>